<proteinExistence type="predicted"/>
<dbReference type="EMBL" id="CM007647">
    <property type="protein sequence ID" value="ONL92442.1"/>
    <property type="molecule type" value="Genomic_DNA"/>
</dbReference>
<evidence type="ECO:0000313" key="1">
    <source>
        <dbReference type="EMBL" id="ONL92442.1"/>
    </source>
</evidence>
<accession>A0A1D6JJB8</accession>
<protein>
    <submittedName>
        <fullName evidence="1">Uncharacterized protein</fullName>
    </submittedName>
</protein>
<organism evidence="1">
    <name type="scientific">Zea mays</name>
    <name type="common">Maize</name>
    <dbReference type="NCBI Taxonomy" id="4577"/>
    <lineage>
        <taxon>Eukaryota</taxon>
        <taxon>Viridiplantae</taxon>
        <taxon>Streptophyta</taxon>
        <taxon>Embryophyta</taxon>
        <taxon>Tracheophyta</taxon>
        <taxon>Spermatophyta</taxon>
        <taxon>Magnoliopsida</taxon>
        <taxon>Liliopsida</taxon>
        <taxon>Poales</taxon>
        <taxon>Poaceae</taxon>
        <taxon>PACMAD clade</taxon>
        <taxon>Panicoideae</taxon>
        <taxon>Andropogonodae</taxon>
        <taxon>Andropogoneae</taxon>
        <taxon>Tripsacinae</taxon>
        <taxon>Zea</taxon>
    </lineage>
</organism>
<dbReference type="InParanoid" id="A0A1D6JJB8"/>
<reference evidence="1" key="1">
    <citation type="submission" date="2015-12" db="EMBL/GenBank/DDBJ databases">
        <title>Update maize B73 reference genome by single molecule sequencing technologies.</title>
        <authorList>
            <consortium name="Maize Genome Sequencing Project"/>
            <person name="Ware D."/>
        </authorList>
    </citation>
    <scope>NUCLEOTIDE SEQUENCE [LARGE SCALE GENOMIC DNA]</scope>
    <source>
        <tissue evidence="1">Seedling</tissue>
    </source>
</reference>
<dbReference type="AlphaFoldDB" id="A0A1D6JJB8"/>
<gene>
    <name evidence="1" type="ORF">ZEAMMB73_Zm00001d027253</name>
</gene>
<name>A0A1D6JJB8_MAIZE</name>
<sequence>MEPDPPMYNKQLVFNNRFRAASKGSSRPTICSMDWKLNIGEFDAMVAFSSCELMRVFGCKGEKWKMLMNKKPSSLRKINALKWCPDDRSRIAVAAGDGHLVTIDFLDFKGRHFKRVERYPKQVVFPAYHGAVVVNT</sequence>